<dbReference type="RefSeq" id="WP_207162744.1">
    <property type="nucleotide sequence ID" value="NZ_CP071382.1"/>
</dbReference>
<sequence length="288" mass="32459">MKRTAYIVLPLLVLIYLATVISLTDYMRGKPFIEKVGYIPTVNTMKVMSADHREAAGAWLIMKVLFYYGGLLEKAQNKIQVPVDYQAMSRTLHAALRLDPYNMDGYYFAQAILAWDAGQAKIANDLLIYGMKYRDWDWYLPYFAGFNSAFFLKDYAGAAMYYQRAAELSGEPLFQSLASRYFHDSGQTDLAISYLGAMAKSARNESVRKTLSVRRQAFMEVKRIEVALEKYRQDFGMPPQAIEVLVSEGYLTALPRDPYGGTFCLAPEGKVMSTSGFSFSGAAKGKEH</sequence>
<dbReference type="Proteomes" id="UP000663651">
    <property type="component" value="Chromosome"/>
</dbReference>
<evidence type="ECO:0000313" key="1">
    <source>
        <dbReference type="EMBL" id="QSV44930.1"/>
    </source>
</evidence>
<dbReference type="SUPFAM" id="SSF54523">
    <property type="entry name" value="Pili subunits"/>
    <property type="match status" value="1"/>
</dbReference>
<organism evidence="1 2">
    <name type="scientific">Geobacter benzoatilyticus</name>
    <dbReference type="NCBI Taxonomy" id="2815309"/>
    <lineage>
        <taxon>Bacteria</taxon>
        <taxon>Pseudomonadati</taxon>
        <taxon>Thermodesulfobacteriota</taxon>
        <taxon>Desulfuromonadia</taxon>
        <taxon>Geobacterales</taxon>
        <taxon>Geobacteraceae</taxon>
        <taxon>Geobacter</taxon>
    </lineage>
</organism>
<reference evidence="1 2" key="1">
    <citation type="submission" date="2021-03" db="EMBL/GenBank/DDBJ databases">
        <title>Geobacter metallireducens gen. nov. sp. nov., a microorganism capable of coupling the complete oxidation of organic compounds to the reduction of iron and other metals.</title>
        <authorList>
            <person name="Li Y."/>
        </authorList>
    </citation>
    <scope>NUCLEOTIDE SEQUENCE [LARGE SCALE GENOMIC DNA]</scope>
    <source>
        <strain evidence="1 2">Jerry-YX</strain>
    </source>
</reference>
<evidence type="ECO:0008006" key="3">
    <source>
        <dbReference type="Google" id="ProtNLM"/>
    </source>
</evidence>
<protein>
    <recommendedName>
        <fullName evidence="3">TPR domain protein</fullName>
    </recommendedName>
</protein>
<evidence type="ECO:0000313" key="2">
    <source>
        <dbReference type="Proteomes" id="UP000663651"/>
    </source>
</evidence>
<proteinExistence type="predicted"/>
<accession>A0ABX7Q1B6</accession>
<dbReference type="InterPro" id="IPR045584">
    <property type="entry name" value="Pilin-like"/>
</dbReference>
<gene>
    <name evidence="1" type="ORF">JZM60_12315</name>
</gene>
<name>A0ABX7Q1B6_9BACT</name>
<keyword evidence="2" id="KW-1185">Reference proteome</keyword>
<dbReference type="EMBL" id="CP071382">
    <property type="protein sequence ID" value="QSV44930.1"/>
    <property type="molecule type" value="Genomic_DNA"/>
</dbReference>